<dbReference type="Proteomes" id="UP000602004">
    <property type="component" value="Unassembled WGS sequence"/>
</dbReference>
<reference evidence="2" key="1">
    <citation type="journal article" date="2019" name="Int. J. Syst. Evol. Microbiol.">
        <title>The Global Catalogue of Microorganisms (GCM) 10K type strain sequencing project: providing services to taxonomists for standard genome sequencing and annotation.</title>
        <authorList>
            <consortium name="The Broad Institute Genomics Platform"/>
            <consortium name="The Broad Institute Genome Sequencing Center for Infectious Disease"/>
            <person name="Wu L."/>
            <person name="Ma J."/>
        </authorList>
    </citation>
    <scope>NUCLEOTIDE SEQUENCE [LARGE SCALE GENOMIC DNA]</scope>
    <source>
        <strain evidence="2">CGMCC 1.15103</strain>
    </source>
</reference>
<proteinExistence type="predicted"/>
<protein>
    <submittedName>
        <fullName evidence="1">Uncharacterized protein</fullName>
    </submittedName>
</protein>
<evidence type="ECO:0000313" key="2">
    <source>
        <dbReference type="Proteomes" id="UP000602004"/>
    </source>
</evidence>
<accession>A0ABQ1NEJ7</accession>
<organism evidence="1 2">
    <name type="scientific">Paraburkholderia caffeinilytica</name>
    <dbReference type="NCBI Taxonomy" id="1761016"/>
    <lineage>
        <taxon>Bacteria</taxon>
        <taxon>Pseudomonadati</taxon>
        <taxon>Pseudomonadota</taxon>
        <taxon>Betaproteobacteria</taxon>
        <taxon>Burkholderiales</taxon>
        <taxon>Burkholderiaceae</taxon>
        <taxon>Paraburkholderia</taxon>
    </lineage>
</organism>
<dbReference type="EMBL" id="BMHL01000014">
    <property type="protein sequence ID" value="GGC64398.1"/>
    <property type="molecule type" value="Genomic_DNA"/>
</dbReference>
<gene>
    <name evidence="1" type="ORF">GCM10011400_60440</name>
</gene>
<evidence type="ECO:0000313" key="1">
    <source>
        <dbReference type="EMBL" id="GGC64398.1"/>
    </source>
</evidence>
<sequence length="63" mass="7169">MQQLHPERLLQQGDALADVGLRIAELMRRGNETQAAGDFAKEPEITEHRFIKHDLVIMECKIG</sequence>
<name>A0ABQ1NEJ7_9BURK</name>
<comment type="caution">
    <text evidence="1">The sequence shown here is derived from an EMBL/GenBank/DDBJ whole genome shotgun (WGS) entry which is preliminary data.</text>
</comment>
<keyword evidence="2" id="KW-1185">Reference proteome</keyword>